<feature type="compositionally biased region" description="Polar residues" evidence="7">
    <location>
        <begin position="62"/>
        <end position="74"/>
    </location>
</feature>
<dbReference type="PANTHER" id="PTHR11037">
    <property type="entry name" value="TRANSCRIPTION FACTOR CP2"/>
    <property type="match status" value="1"/>
</dbReference>
<accession>A0ABQ9EN57</accession>
<evidence type="ECO:0000313" key="10">
    <source>
        <dbReference type="Proteomes" id="UP001217089"/>
    </source>
</evidence>
<feature type="region of interest" description="Disordered" evidence="7">
    <location>
        <begin position="46"/>
        <end position="74"/>
    </location>
</feature>
<evidence type="ECO:0000256" key="3">
    <source>
        <dbReference type="ARBA" id="ARBA00023125"/>
    </source>
</evidence>
<dbReference type="PANTHER" id="PTHR11037:SF20">
    <property type="entry name" value="PROTEIN GRAINYHEAD"/>
    <property type="match status" value="1"/>
</dbReference>
<comment type="caution">
    <text evidence="9">The sequence shown here is derived from an EMBL/GenBank/DDBJ whole genome shotgun (WGS) entry which is preliminary data.</text>
</comment>
<dbReference type="PROSITE" id="PS51968">
    <property type="entry name" value="GRH_CP2_DB"/>
    <property type="match status" value="1"/>
</dbReference>
<comment type="subcellular location">
    <subcellularLocation>
        <location evidence="1 6">Nucleus</location>
    </subcellularLocation>
</comment>
<evidence type="ECO:0000256" key="4">
    <source>
        <dbReference type="ARBA" id="ARBA00023163"/>
    </source>
</evidence>
<evidence type="ECO:0000259" key="8">
    <source>
        <dbReference type="PROSITE" id="PS51968"/>
    </source>
</evidence>
<organism evidence="9 10">
    <name type="scientific">Tegillarca granosa</name>
    <name type="common">Malaysian cockle</name>
    <name type="synonym">Anadara granosa</name>
    <dbReference type="NCBI Taxonomy" id="220873"/>
    <lineage>
        <taxon>Eukaryota</taxon>
        <taxon>Metazoa</taxon>
        <taxon>Spiralia</taxon>
        <taxon>Lophotrochozoa</taxon>
        <taxon>Mollusca</taxon>
        <taxon>Bivalvia</taxon>
        <taxon>Autobranchia</taxon>
        <taxon>Pteriomorphia</taxon>
        <taxon>Arcoida</taxon>
        <taxon>Arcoidea</taxon>
        <taxon>Arcidae</taxon>
        <taxon>Tegillarca</taxon>
    </lineage>
</organism>
<gene>
    <name evidence="9" type="ORF">KUTeg_016904</name>
</gene>
<dbReference type="Proteomes" id="UP001217089">
    <property type="component" value="Unassembled WGS sequence"/>
</dbReference>
<dbReference type="InterPro" id="IPR040167">
    <property type="entry name" value="TF_CP2-like"/>
</dbReference>
<keyword evidence="10" id="KW-1185">Reference proteome</keyword>
<keyword evidence="2" id="KW-0805">Transcription regulation</keyword>
<protein>
    <recommendedName>
        <fullName evidence="8">Grh/CP2 DB domain-containing protein</fullName>
    </recommendedName>
</protein>
<evidence type="ECO:0000256" key="1">
    <source>
        <dbReference type="ARBA" id="ARBA00004123"/>
    </source>
</evidence>
<dbReference type="Pfam" id="PF04516">
    <property type="entry name" value="CP2"/>
    <property type="match status" value="1"/>
</dbReference>
<evidence type="ECO:0000256" key="5">
    <source>
        <dbReference type="ARBA" id="ARBA00023242"/>
    </source>
</evidence>
<sequence length="631" mass="70881">MNILLYIHRADEKKEGTDGVAHPNSNDHDYMILLETEVDKFFNQDGELEDQPEQPPSIPKENVTNTGNKSPVCQNNKIVQDENSEKPCKIQNGSAQIIPPISTCPSTVPNFTVPVTSGLTSDSHSIQSNFDQFDQSELPLGQPAFTYKDTQTSVSHTVDSFPKVNKKTLITSQAPTTTKTADDQRPNEITKKIFKALTEKILKNKINQHLNANCSDAGTSASGDVNGFIQDSLDLTTKLTTFTVKHEGFLNELNVDGENVDNTPPLSRTTAVTGSVSQPAITVQTETTVLSKDPVPINMTSTAGLFPQDPRSVSVVPSLPTNMQCQSNMQAITPIRQNSYPAAAQSGMYYNNMNNYIYPLGISPNGNQYVDRDIMLERYIQQQQEQFYHDHHLHQQQQPPPPPPQQHNFQYGVSMKENYAMKSPDSGFHEPCLSPTEASSLVRQYYGLTLEYNGDRLTKNQQVKSVIMVIFRDDKSLDDERKAWEFWHSRQHSYKQRVLDVDTKDSQGVMSNSISEVSYNAVAGLPLHIQIDTFENPKDTYPIHRGYCQIKVFCDKGAERKTRDEERRKVARAKCEASQPASIILVRMDDNIIRHYAHESTFMIELNTIGDSNEYEVILTEIDVVDPTLGL</sequence>
<proteinExistence type="predicted"/>
<keyword evidence="3 6" id="KW-0238">DNA-binding</keyword>
<evidence type="ECO:0000256" key="2">
    <source>
        <dbReference type="ARBA" id="ARBA00023015"/>
    </source>
</evidence>
<name>A0ABQ9EN57_TEGGR</name>
<dbReference type="Pfam" id="PF25416">
    <property type="entry name" value="GRHL1_C"/>
    <property type="match status" value="1"/>
</dbReference>
<feature type="region of interest" description="Disordered" evidence="7">
    <location>
        <begin position="389"/>
        <end position="408"/>
    </location>
</feature>
<evidence type="ECO:0000256" key="7">
    <source>
        <dbReference type="SAM" id="MobiDB-lite"/>
    </source>
</evidence>
<evidence type="ECO:0000313" key="9">
    <source>
        <dbReference type="EMBL" id="KAJ8306359.1"/>
    </source>
</evidence>
<evidence type="ECO:0000256" key="6">
    <source>
        <dbReference type="PROSITE-ProRule" id="PRU01313"/>
    </source>
</evidence>
<dbReference type="EMBL" id="JARBDR010000813">
    <property type="protein sequence ID" value="KAJ8306359.1"/>
    <property type="molecule type" value="Genomic_DNA"/>
</dbReference>
<dbReference type="InterPro" id="IPR007604">
    <property type="entry name" value="CP2"/>
</dbReference>
<keyword evidence="5 6" id="KW-0539">Nucleus</keyword>
<dbReference type="InterPro" id="IPR057520">
    <property type="entry name" value="GRHL1/CP2_C"/>
</dbReference>
<reference evidence="9 10" key="1">
    <citation type="submission" date="2022-12" db="EMBL/GenBank/DDBJ databases">
        <title>Chromosome-level genome of Tegillarca granosa.</title>
        <authorList>
            <person name="Kim J."/>
        </authorList>
    </citation>
    <scope>NUCLEOTIDE SEQUENCE [LARGE SCALE GENOMIC DNA]</scope>
    <source>
        <strain evidence="9">Teg-2019</strain>
        <tissue evidence="9">Adductor muscle</tissue>
    </source>
</reference>
<keyword evidence="4" id="KW-0804">Transcription</keyword>
<feature type="domain" description="Grh/CP2 DB" evidence="8">
    <location>
        <begin position="405"/>
        <end position="616"/>
    </location>
</feature>